<comment type="caution">
    <text evidence="1">The sequence shown here is derived from an EMBL/GenBank/DDBJ whole genome shotgun (WGS) entry which is preliminary data.</text>
</comment>
<keyword evidence="2" id="KW-1185">Reference proteome</keyword>
<dbReference type="Proteomes" id="UP000601223">
    <property type="component" value="Unassembled WGS sequence"/>
</dbReference>
<dbReference type="AlphaFoldDB" id="A0A8J3NIY9"/>
<gene>
    <name evidence="1" type="ORF">Cba03nite_42790</name>
</gene>
<dbReference type="EMBL" id="BONF01000025">
    <property type="protein sequence ID" value="GIF82930.1"/>
    <property type="molecule type" value="Genomic_DNA"/>
</dbReference>
<protein>
    <submittedName>
        <fullName evidence="1">Uncharacterized protein</fullName>
    </submittedName>
</protein>
<name>A0A8J3NIY9_9ACTN</name>
<organism evidence="1 2">
    <name type="scientific">Catellatospora bangladeshensis</name>
    <dbReference type="NCBI Taxonomy" id="310355"/>
    <lineage>
        <taxon>Bacteria</taxon>
        <taxon>Bacillati</taxon>
        <taxon>Actinomycetota</taxon>
        <taxon>Actinomycetes</taxon>
        <taxon>Micromonosporales</taxon>
        <taxon>Micromonosporaceae</taxon>
        <taxon>Catellatospora</taxon>
    </lineage>
</organism>
<reference evidence="1 2" key="1">
    <citation type="submission" date="2021-01" db="EMBL/GenBank/DDBJ databases">
        <title>Whole genome shotgun sequence of Catellatospora bangladeshensis NBRC 107357.</title>
        <authorList>
            <person name="Komaki H."/>
            <person name="Tamura T."/>
        </authorList>
    </citation>
    <scope>NUCLEOTIDE SEQUENCE [LARGE SCALE GENOMIC DNA]</scope>
    <source>
        <strain evidence="1 2">NBRC 107357</strain>
    </source>
</reference>
<accession>A0A8J3NIY9</accession>
<sequence length="59" mass="6537">MRRGRTSGTSSATGAEQGLTEAFKAVNRCDTLVCPQFDLQALNTFAKNWFADRRSDTTH</sequence>
<evidence type="ECO:0000313" key="2">
    <source>
        <dbReference type="Proteomes" id="UP000601223"/>
    </source>
</evidence>
<proteinExistence type="predicted"/>
<evidence type="ECO:0000313" key="1">
    <source>
        <dbReference type="EMBL" id="GIF82930.1"/>
    </source>
</evidence>